<name>D5A9B9_PICSI</name>
<reference evidence="3" key="1">
    <citation type="submission" date="2010-04" db="EMBL/GenBank/DDBJ databases">
        <authorList>
            <person name="Reid K.E."/>
            <person name="Liao N."/>
            <person name="Chan S."/>
            <person name="Docking R."/>
            <person name="Taylor G."/>
            <person name="Moore R."/>
            <person name="Mayo M."/>
            <person name="Munro S."/>
            <person name="King J."/>
            <person name="Yanchuk A."/>
            <person name="Holt R."/>
            <person name="Jones S."/>
            <person name="Marra M."/>
            <person name="Ritland C.E."/>
            <person name="Ritland K."/>
            <person name="Bohlmann J."/>
        </authorList>
    </citation>
    <scope>NUCLEOTIDE SEQUENCE</scope>
    <source>
        <tissue evidence="3">Bud</tissue>
    </source>
</reference>
<evidence type="ECO:0000256" key="1">
    <source>
        <dbReference type="SAM" id="MobiDB-lite"/>
    </source>
</evidence>
<evidence type="ECO:0000313" key="3">
    <source>
        <dbReference type="EMBL" id="ADE76138.1"/>
    </source>
</evidence>
<feature type="region of interest" description="Disordered" evidence="1">
    <location>
        <begin position="286"/>
        <end position="305"/>
    </location>
</feature>
<protein>
    <recommendedName>
        <fullName evidence="2">APO domain-containing protein</fullName>
    </recommendedName>
</protein>
<feature type="domain" description="APO" evidence="2">
    <location>
        <begin position="335"/>
        <end position="420"/>
    </location>
</feature>
<feature type="compositionally biased region" description="Basic and acidic residues" evidence="1">
    <location>
        <begin position="286"/>
        <end position="298"/>
    </location>
</feature>
<dbReference type="OMA" id="FPVYCVA"/>
<proteinExistence type="evidence at transcript level"/>
<evidence type="ECO:0000259" key="2">
    <source>
        <dbReference type="PROSITE" id="PS51499"/>
    </source>
</evidence>
<dbReference type="AlphaFoldDB" id="D5A9B9"/>
<dbReference type="InterPro" id="IPR023342">
    <property type="entry name" value="APO_dom"/>
</dbReference>
<dbReference type="Pfam" id="PF05634">
    <property type="entry name" value="APO_RNA-bind"/>
    <property type="match status" value="2"/>
</dbReference>
<accession>D5A9B9</accession>
<feature type="domain" description="APO" evidence="2">
    <location>
        <begin position="159"/>
        <end position="243"/>
    </location>
</feature>
<dbReference type="PANTHER" id="PTHR10388">
    <property type="entry name" value="EUKARYOTIC TRANSLATION INITIATION FACTOR SUI1"/>
    <property type="match status" value="1"/>
</dbReference>
<dbReference type="GO" id="GO:0003723">
    <property type="term" value="F:RNA binding"/>
    <property type="evidence" value="ECO:0007669"/>
    <property type="project" value="InterPro"/>
</dbReference>
<sequence>MLARRSIAGVFHGSPSFLIVQSLFKLDSEAPLKETSSTVFAQSFFKRISSQSDSFNANVGSLISETQSKSMVGSTPYVDIPKPLPKRKRKPLITPIKELIRRARKVREMNQDVTERVLQRPENGLLVRRLVPVAHQVYQAKTALYEGVAKLVDVIPVQACRNCSEVHIGSQGHQLKTCEGPMSCSSKKHVWRKGTVDDILVTVESFHLYDRVGRAVTHKERFMVDRLPAIIELCIQAGLDLPDFPTKRRAYPVYMVAGKIVDFEKCSPPKDSNSMDVDEDFESRDFWDSKKQPKRDESPLSTAEDIQRMAQQTLEAWEDMKSGARKLMEKYAVKTCAYCPEVQVGPKGHRARICQAHKHQWRDGQHGWQEATFDDLIPPKYVWHVRDPNGPPLENKMRKYYGMAPAVVELCVQGGATVPDEYKSMMRLDVTIPDFEEIKFVA</sequence>
<dbReference type="EMBL" id="BT122785">
    <property type="protein sequence ID" value="ADE76138.1"/>
    <property type="molecule type" value="mRNA"/>
</dbReference>
<dbReference type="PROSITE" id="PS51499">
    <property type="entry name" value="APO"/>
    <property type="match status" value="2"/>
</dbReference>
<organism evidence="3">
    <name type="scientific">Picea sitchensis</name>
    <name type="common">Sitka spruce</name>
    <name type="synonym">Pinus sitchensis</name>
    <dbReference type="NCBI Taxonomy" id="3332"/>
    <lineage>
        <taxon>Eukaryota</taxon>
        <taxon>Viridiplantae</taxon>
        <taxon>Streptophyta</taxon>
        <taxon>Embryophyta</taxon>
        <taxon>Tracheophyta</taxon>
        <taxon>Spermatophyta</taxon>
        <taxon>Pinopsida</taxon>
        <taxon>Pinidae</taxon>
        <taxon>Conifers I</taxon>
        <taxon>Pinales</taxon>
        <taxon>Pinaceae</taxon>
        <taxon>Picea</taxon>
    </lineage>
</organism>